<feature type="compositionally biased region" description="Polar residues" evidence="1">
    <location>
        <begin position="360"/>
        <end position="386"/>
    </location>
</feature>
<dbReference type="AlphaFoldDB" id="A0A6V7W0N1"/>
<proteinExistence type="predicted"/>
<comment type="caution">
    <text evidence="2">The sequence shown here is derived from an EMBL/GenBank/DDBJ whole genome shotgun (WGS) entry which is preliminary data.</text>
</comment>
<dbReference type="Proteomes" id="UP000580250">
    <property type="component" value="Unassembled WGS sequence"/>
</dbReference>
<feature type="region of interest" description="Disordered" evidence="1">
    <location>
        <begin position="285"/>
        <end position="435"/>
    </location>
</feature>
<sequence length="435" mass="48043">MSQSPAVSGSTVAARVGRRRRKEKDAKYHEFRSFPTFREFSDWWAADEGRNWKVNSRQPHPRGSVEYWRCKFQIDGCYVCPARLRIIIGFDDSVVLYRGGNFSHQHEKKIIKDVDIINKAIPMDPFAERIGRSFFVDAPQIAPENENDFQMQLIMMNVEEIIVPVREITGTDEGNILNTPQMVVRTPTQPVEEGEDDEEIEFFGSDELLPREVRVTGFRVTASQSSVQTAQVQPTQTQQEVQQQQTPKQTTEVVVQDVQKPKEGGEEQKPKEVKEAIEVKEAAVKEVKKSGATTSSAEAKTTKEGVKTAKTKLTPPKFSGATSGFAVARLRTAASQTETRRTVNDDPRTQSDEDIPTPNVKKTANLVSSTLPPKNGVTSGSATARPTTPPISEEERTNTNSNNEGNSGNTRTGNASGNNSTNSNVSVGSNNNSNA</sequence>
<reference evidence="2 3" key="1">
    <citation type="submission" date="2020-08" db="EMBL/GenBank/DDBJ databases">
        <authorList>
            <person name="Koutsovoulos G."/>
            <person name="Danchin GJ E."/>
        </authorList>
    </citation>
    <scope>NUCLEOTIDE SEQUENCE [LARGE SCALE GENOMIC DNA]</scope>
</reference>
<name>A0A6V7W0N1_MELEN</name>
<feature type="region of interest" description="Disordered" evidence="1">
    <location>
        <begin position="1"/>
        <end position="26"/>
    </location>
</feature>
<evidence type="ECO:0000313" key="2">
    <source>
        <dbReference type="EMBL" id="CAD2180632.1"/>
    </source>
</evidence>
<dbReference type="EMBL" id="CAJEWN010000376">
    <property type="protein sequence ID" value="CAD2180632.1"/>
    <property type="molecule type" value="Genomic_DNA"/>
</dbReference>
<feature type="compositionally biased region" description="Low complexity" evidence="1">
    <location>
        <begin position="398"/>
        <end position="435"/>
    </location>
</feature>
<feature type="compositionally biased region" description="Polar residues" evidence="1">
    <location>
        <begin position="1"/>
        <end position="11"/>
    </location>
</feature>
<evidence type="ECO:0000313" key="3">
    <source>
        <dbReference type="Proteomes" id="UP000580250"/>
    </source>
</evidence>
<evidence type="ECO:0000256" key="1">
    <source>
        <dbReference type="SAM" id="MobiDB-lite"/>
    </source>
</evidence>
<organism evidence="2 3">
    <name type="scientific">Meloidogyne enterolobii</name>
    <name type="common">Root-knot nematode worm</name>
    <name type="synonym">Meloidogyne mayaguensis</name>
    <dbReference type="NCBI Taxonomy" id="390850"/>
    <lineage>
        <taxon>Eukaryota</taxon>
        <taxon>Metazoa</taxon>
        <taxon>Ecdysozoa</taxon>
        <taxon>Nematoda</taxon>
        <taxon>Chromadorea</taxon>
        <taxon>Rhabditida</taxon>
        <taxon>Tylenchina</taxon>
        <taxon>Tylenchomorpha</taxon>
        <taxon>Tylenchoidea</taxon>
        <taxon>Meloidogynidae</taxon>
        <taxon>Meloidogyninae</taxon>
        <taxon>Meloidogyne</taxon>
    </lineage>
</organism>
<dbReference type="OrthoDB" id="5900977at2759"/>
<gene>
    <name evidence="2" type="ORF">MENT_LOCUS32722</name>
</gene>
<accession>A0A6V7W0N1</accession>
<feature type="compositionally biased region" description="Basic and acidic residues" evidence="1">
    <location>
        <begin position="338"/>
        <end position="351"/>
    </location>
</feature>
<feature type="compositionally biased region" description="Low complexity" evidence="1">
    <location>
        <begin position="290"/>
        <end position="299"/>
    </location>
</feature>
<protein>
    <submittedName>
        <fullName evidence="2">Uncharacterized protein</fullName>
    </submittedName>
</protein>